<organism evidence="2 3">
    <name type="scientific">Phytophthora sojae (strain P6497)</name>
    <name type="common">Soybean stem and root rot agent</name>
    <name type="synonym">Phytophthora megasperma f. sp. glycines</name>
    <dbReference type="NCBI Taxonomy" id="1094619"/>
    <lineage>
        <taxon>Eukaryota</taxon>
        <taxon>Sar</taxon>
        <taxon>Stramenopiles</taxon>
        <taxon>Oomycota</taxon>
        <taxon>Peronosporomycetes</taxon>
        <taxon>Peronosporales</taxon>
        <taxon>Peronosporaceae</taxon>
        <taxon>Phytophthora</taxon>
    </lineage>
</organism>
<dbReference type="EMBL" id="JH159163">
    <property type="protein sequence ID" value="EGZ06905.1"/>
    <property type="molecule type" value="Genomic_DNA"/>
</dbReference>
<dbReference type="RefSeq" id="XP_009537669.1">
    <property type="nucleotide sequence ID" value="XM_009539374.1"/>
</dbReference>
<evidence type="ECO:0000256" key="1">
    <source>
        <dbReference type="SAM" id="MobiDB-lite"/>
    </source>
</evidence>
<feature type="region of interest" description="Disordered" evidence="1">
    <location>
        <begin position="48"/>
        <end position="87"/>
    </location>
</feature>
<dbReference type="AlphaFoldDB" id="G5AC30"/>
<keyword evidence="3" id="KW-1185">Reference proteome</keyword>
<evidence type="ECO:0000313" key="3">
    <source>
        <dbReference type="Proteomes" id="UP000002640"/>
    </source>
</evidence>
<protein>
    <submittedName>
        <fullName evidence="2">Uncharacterized protein</fullName>
    </submittedName>
</protein>
<name>G5AC30_PHYSP</name>
<feature type="non-terminal residue" evidence="2">
    <location>
        <position position="1"/>
    </location>
</feature>
<dbReference type="Proteomes" id="UP000002640">
    <property type="component" value="Unassembled WGS sequence"/>
</dbReference>
<dbReference type="InParanoid" id="G5AC30"/>
<sequence length="87" mass="9439">ATVTLPPLRAWTSFALPARPNPMAAANPMLSLSFILADSRPLTPPAAAARAREARVPPTQHPVAKERKHKRKMTSAEKRAARSCCVE</sequence>
<dbReference type="GeneID" id="20651999"/>
<dbReference type="KEGG" id="psoj:PHYSODRAFT_417919"/>
<evidence type="ECO:0000313" key="2">
    <source>
        <dbReference type="EMBL" id="EGZ06905.1"/>
    </source>
</evidence>
<reference evidence="2 3" key="1">
    <citation type="journal article" date="2006" name="Science">
        <title>Phytophthora genome sequences uncover evolutionary origins and mechanisms of pathogenesis.</title>
        <authorList>
            <person name="Tyler B.M."/>
            <person name="Tripathy S."/>
            <person name="Zhang X."/>
            <person name="Dehal P."/>
            <person name="Jiang R.H."/>
            <person name="Aerts A."/>
            <person name="Arredondo F.D."/>
            <person name="Baxter L."/>
            <person name="Bensasson D."/>
            <person name="Beynon J.L."/>
            <person name="Chapman J."/>
            <person name="Damasceno C.M."/>
            <person name="Dorrance A.E."/>
            <person name="Dou D."/>
            <person name="Dickerman A.W."/>
            <person name="Dubchak I.L."/>
            <person name="Garbelotto M."/>
            <person name="Gijzen M."/>
            <person name="Gordon S.G."/>
            <person name="Govers F."/>
            <person name="Grunwald N.J."/>
            <person name="Huang W."/>
            <person name="Ivors K.L."/>
            <person name="Jones R.W."/>
            <person name="Kamoun S."/>
            <person name="Krampis K."/>
            <person name="Lamour K.H."/>
            <person name="Lee M.K."/>
            <person name="McDonald W.H."/>
            <person name="Medina M."/>
            <person name="Meijer H.J."/>
            <person name="Nordberg E.K."/>
            <person name="Maclean D.J."/>
            <person name="Ospina-Giraldo M.D."/>
            <person name="Morris P.F."/>
            <person name="Phuntumart V."/>
            <person name="Putnam N.H."/>
            <person name="Rash S."/>
            <person name="Rose J.K."/>
            <person name="Sakihama Y."/>
            <person name="Salamov A.A."/>
            <person name="Savidor A."/>
            <person name="Scheuring C.F."/>
            <person name="Smith B.M."/>
            <person name="Sobral B.W."/>
            <person name="Terry A."/>
            <person name="Torto-Alalibo T.A."/>
            <person name="Win J."/>
            <person name="Xu Z."/>
            <person name="Zhang H."/>
            <person name="Grigoriev I.V."/>
            <person name="Rokhsar D.S."/>
            <person name="Boore J.L."/>
        </authorList>
    </citation>
    <scope>NUCLEOTIDE SEQUENCE [LARGE SCALE GENOMIC DNA]</scope>
    <source>
        <strain evidence="2 3">P6497</strain>
    </source>
</reference>
<gene>
    <name evidence="2" type="ORF">PHYSODRAFT_417919</name>
</gene>
<proteinExistence type="predicted"/>
<feature type="non-terminal residue" evidence="2">
    <location>
        <position position="87"/>
    </location>
</feature>
<accession>G5AC30</accession>